<dbReference type="Gene3D" id="2.30.29.30">
    <property type="entry name" value="Pleckstrin-homology domain (PH domain)/Phosphotyrosine-binding domain (PTB)"/>
    <property type="match status" value="1"/>
</dbReference>
<evidence type="ECO:0000256" key="3">
    <source>
        <dbReference type="SAM" id="MobiDB-lite"/>
    </source>
</evidence>
<dbReference type="InterPro" id="IPR055236">
    <property type="entry name" value="EVH1_PP4R3"/>
</dbReference>
<feature type="domain" description="PP4R3 EVH1-like" evidence="5">
    <location>
        <begin position="83"/>
        <end position="150"/>
    </location>
</feature>
<keyword evidence="2" id="KW-0539">Nucleus</keyword>
<evidence type="ECO:0000259" key="5">
    <source>
        <dbReference type="Pfam" id="PF22972"/>
    </source>
</evidence>
<dbReference type="InterPro" id="IPR011993">
    <property type="entry name" value="PH-like_dom_sf"/>
</dbReference>
<dbReference type="GO" id="GO:0072542">
    <property type="term" value="F:protein phosphatase activator activity"/>
    <property type="evidence" value="ECO:0007669"/>
    <property type="project" value="TreeGrafter"/>
</dbReference>
<dbReference type="EMBL" id="CP014501">
    <property type="protein sequence ID" value="ANB13621.1"/>
    <property type="molecule type" value="Genomic_DNA"/>
</dbReference>
<dbReference type="GeneID" id="30033775"/>
<comment type="subcellular location">
    <subcellularLocation>
        <location evidence="1">Nucleus</location>
    </subcellularLocation>
</comment>
<proteinExistence type="predicted"/>
<feature type="region of interest" description="Disordered" evidence="3">
    <location>
        <begin position="38"/>
        <end position="64"/>
    </location>
</feature>
<dbReference type="Pfam" id="PF22972">
    <property type="entry name" value="EVH1_PP4R3"/>
    <property type="match status" value="1"/>
</dbReference>
<dbReference type="OrthoDB" id="4095955at2759"/>
<dbReference type="PANTHER" id="PTHR23318">
    <property type="entry name" value="ATP SYNTHASE GAMMA-RELATED"/>
    <property type="match status" value="1"/>
</dbReference>
<evidence type="ECO:0000313" key="7">
    <source>
        <dbReference type="Proteomes" id="UP000189580"/>
    </source>
</evidence>
<dbReference type="InterPro" id="IPR006887">
    <property type="entry name" value="P4R3-like_central_dom"/>
</dbReference>
<dbReference type="RefSeq" id="XP_018736098.1">
    <property type="nucleotide sequence ID" value="XM_018878835.1"/>
</dbReference>
<dbReference type="Proteomes" id="UP000189580">
    <property type="component" value="Chromosome a"/>
</dbReference>
<sequence length="270" mass="29858">MTEIPTSPWKVKIYENVDNVWTDRGTGFCIGQIVQSQVSDTGDDDNGRSRTLSPSGITASSETASSGSLSLSTLEANEIPVSHEAFLTVYAENSHDELILKTRVFGDIHYHKQQDSLIVWSEPNDSEMCLSFQEAKGCSTLCDFLIFVQNNFEHDISVLAIKSIDNGSDETVTELLAGPLTFPPDPAISNLGDVIDALNNSASTQYNRDAIVKYIHDSDFISKLVRIFSVAEDLHSLPDLHNLCRIMKMFCKCSPQFQRSVIKILTSSQS</sequence>
<gene>
    <name evidence="6" type="primary">PSY2</name>
    <name evidence="6" type="ORF">AWJ20_1920</name>
</gene>
<evidence type="ECO:0000259" key="4">
    <source>
        <dbReference type="Pfam" id="PF04802"/>
    </source>
</evidence>
<reference evidence="6 7" key="1">
    <citation type="submission" date="2016-02" db="EMBL/GenBank/DDBJ databases">
        <title>Complete genome sequence and transcriptome regulation of the pentose utilising yeast Sugiyamaella lignohabitans.</title>
        <authorList>
            <person name="Bellasio M."/>
            <person name="Peymann A."/>
            <person name="Valli M."/>
            <person name="Sipitzky M."/>
            <person name="Graf A."/>
            <person name="Sauer M."/>
            <person name="Marx H."/>
            <person name="Mattanovich D."/>
        </authorList>
    </citation>
    <scope>NUCLEOTIDE SEQUENCE [LARGE SCALE GENOMIC DNA]</scope>
    <source>
        <strain evidence="6 7">CBS 10342</strain>
    </source>
</reference>
<dbReference type="InterPro" id="IPR051137">
    <property type="entry name" value="PP4R3-like"/>
</dbReference>
<dbReference type="AlphaFoldDB" id="A0A167E466"/>
<evidence type="ECO:0000313" key="6">
    <source>
        <dbReference type="EMBL" id="ANB13621.1"/>
    </source>
</evidence>
<dbReference type="PANTHER" id="PTHR23318:SF0">
    <property type="entry name" value="SERINE_THREONINE-PROTEIN PHOSPHATASE 4 REGULATORY SUBUNIT 3"/>
    <property type="match status" value="1"/>
</dbReference>
<dbReference type="KEGG" id="slb:AWJ20_1920"/>
<accession>A0A167E466</accession>
<organism evidence="6 7">
    <name type="scientific">Sugiyamaella lignohabitans</name>
    <dbReference type="NCBI Taxonomy" id="796027"/>
    <lineage>
        <taxon>Eukaryota</taxon>
        <taxon>Fungi</taxon>
        <taxon>Dikarya</taxon>
        <taxon>Ascomycota</taxon>
        <taxon>Saccharomycotina</taxon>
        <taxon>Dipodascomycetes</taxon>
        <taxon>Dipodascales</taxon>
        <taxon>Trichomonascaceae</taxon>
        <taxon>Sugiyamaella</taxon>
    </lineage>
</organism>
<dbReference type="GO" id="GO:0006974">
    <property type="term" value="P:DNA damage response"/>
    <property type="evidence" value="ECO:0007669"/>
    <property type="project" value="TreeGrafter"/>
</dbReference>
<evidence type="ECO:0000256" key="1">
    <source>
        <dbReference type="ARBA" id="ARBA00004123"/>
    </source>
</evidence>
<protein>
    <submittedName>
        <fullName evidence="6">Psy2p</fullName>
    </submittedName>
</protein>
<feature type="compositionally biased region" description="Low complexity" evidence="3">
    <location>
        <begin position="55"/>
        <end position="64"/>
    </location>
</feature>
<name>A0A167E466_9ASCO</name>
<dbReference type="GO" id="GO:0030289">
    <property type="term" value="C:protein phosphatase 4 complex"/>
    <property type="evidence" value="ECO:0007669"/>
    <property type="project" value="TreeGrafter"/>
</dbReference>
<evidence type="ECO:0000256" key="2">
    <source>
        <dbReference type="ARBA" id="ARBA00023242"/>
    </source>
</evidence>
<dbReference type="Pfam" id="PF04802">
    <property type="entry name" value="PP4R3"/>
    <property type="match status" value="1"/>
</dbReference>
<keyword evidence="7" id="KW-1185">Reference proteome</keyword>
<dbReference type="GO" id="GO:0005654">
    <property type="term" value="C:nucleoplasm"/>
    <property type="evidence" value="ECO:0007669"/>
    <property type="project" value="TreeGrafter"/>
</dbReference>
<feature type="domain" description="Serine/threonine-protein phosphatase 4 regulatory subunit 3-like central" evidence="4">
    <location>
        <begin position="194"/>
        <end position="250"/>
    </location>
</feature>